<evidence type="ECO:0000256" key="1">
    <source>
        <dbReference type="ARBA" id="ARBA00022729"/>
    </source>
</evidence>
<gene>
    <name evidence="2" type="ORF">IPOD504_LOCUS3204</name>
</gene>
<dbReference type="Gene3D" id="1.10.238.20">
    <property type="entry name" value="Pheromone/general odorant binding protein domain"/>
    <property type="match status" value="2"/>
</dbReference>
<accession>A0ABN8HY62</accession>
<dbReference type="CDD" id="cd23992">
    <property type="entry name" value="PBP_GOBP"/>
    <property type="match status" value="1"/>
</dbReference>
<dbReference type="SUPFAM" id="SSF47565">
    <property type="entry name" value="Insect pheromone/odorant-binding proteins"/>
    <property type="match status" value="2"/>
</dbReference>
<evidence type="ECO:0000313" key="3">
    <source>
        <dbReference type="Proteomes" id="UP000837857"/>
    </source>
</evidence>
<keyword evidence="3" id="KW-1185">Reference proteome</keyword>
<dbReference type="SMART" id="SM00708">
    <property type="entry name" value="PhBP"/>
    <property type="match status" value="1"/>
</dbReference>
<evidence type="ECO:0000313" key="2">
    <source>
        <dbReference type="EMBL" id="CAH2041497.1"/>
    </source>
</evidence>
<dbReference type="InterPro" id="IPR036728">
    <property type="entry name" value="PBP_GOBP_sf"/>
</dbReference>
<dbReference type="Pfam" id="PF01395">
    <property type="entry name" value="PBP_GOBP"/>
    <property type="match status" value="2"/>
</dbReference>
<reference evidence="2" key="1">
    <citation type="submission" date="2022-03" db="EMBL/GenBank/DDBJ databases">
        <authorList>
            <person name="Martin H S."/>
        </authorList>
    </citation>
    <scope>NUCLEOTIDE SEQUENCE</scope>
</reference>
<dbReference type="InterPro" id="IPR006170">
    <property type="entry name" value="PBP/GOBP"/>
</dbReference>
<sequence>MCYTSILAFVVGDSLENLQKTYTGYVMECARYHPITAEDIAQLQKRVLPDKDSIKCLFACAYKKAGMMDDEGKMSVEGSQEIIQKYLADDPNTLKKANDFTNACKSVNDETVSDGTRGCDRAALMFHCSIEKANEGLTELEIKKEFIKTVMKCNTENPVEMTELFQLQALKVPKKKQTKCLLACAYKKVKTNPASKPDLVHQYLCEVDV</sequence>
<organism evidence="2 3">
    <name type="scientific">Iphiclides podalirius</name>
    <name type="common">scarce swallowtail</name>
    <dbReference type="NCBI Taxonomy" id="110791"/>
    <lineage>
        <taxon>Eukaryota</taxon>
        <taxon>Metazoa</taxon>
        <taxon>Ecdysozoa</taxon>
        <taxon>Arthropoda</taxon>
        <taxon>Hexapoda</taxon>
        <taxon>Insecta</taxon>
        <taxon>Pterygota</taxon>
        <taxon>Neoptera</taxon>
        <taxon>Endopterygota</taxon>
        <taxon>Lepidoptera</taxon>
        <taxon>Glossata</taxon>
        <taxon>Ditrysia</taxon>
        <taxon>Papilionoidea</taxon>
        <taxon>Papilionidae</taxon>
        <taxon>Papilioninae</taxon>
        <taxon>Iphiclides</taxon>
    </lineage>
</organism>
<name>A0ABN8HY62_9NEOP</name>
<proteinExistence type="predicted"/>
<dbReference type="EMBL" id="OW152825">
    <property type="protein sequence ID" value="CAH2041497.1"/>
    <property type="molecule type" value="Genomic_DNA"/>
</dbReference>
<protein>
    <submittedName>
        <fullName evidence="2">Uncharacterized protein</fullName>
    </submittedName>
</protein>
<dbReference type="PANTHER" id="PTHR11857">
    <property type="entry name" value="ODORANT BINDING PROTEIN-RELATED"/>
    <property type="match status" value="1"/>
</dbReference>
<feature type="non-terminal residue" evidence="2">
    <location>
        <position position="209"/>
    </location>
</feature>
<dbReference type="Proteomes" id="UP000837857">
    <property type="component" value="Chromosome 13"/>
</dbReference>
<keyword evidence="1" id="KW-0732">Signal</keyword>